<dbReference type="PANTHER" id="PTHR23513">
    <property type="entry name" value="INTEGRAL MEMBRANE EFFLUX PROTEIN-RELATED"/>
    <property type="match status" value="1"/>
</dbReference>
<feature type="transmembrane region" description="Helical" evidence="9">
    <location>
        <begin position="66"/>
        <end position="86"/>
    </location>
</feature>
<keyword evidence="3" id="KW-1003">Cell membrane</keyword>
<dbReference type="InterPro" id="IPR036259">
    <property type="entry name" value="MFS_trans_sf"/>
</dbReference>
<feature type="transmembrane region" description="Helical" evidence="9">
    <location>
        <begin position="107"/>
        <end position="126"/>
    </location>
</feature>
<keyword evidence="5 9" id="KW-1133">Transmembrane helix</keyword>
<dbReference type="SUPFAM" id="SSF103473">
    <property type="entry name" value="MFS general substrate transporter"/>
    <property type="match status" value="1"/>
</dbReference>
<evidence type="ECO:0000256" key="9">
    <source>
        <dbReference type="SAM" id="Phobius"/>
    </source>
</evidence>
<evidence type="ECO:0000256" key="1">
    <source>
        <dbReference type="ARBA" id="ARBA00004651"/>
    </source>
</evidence>
<dbReference type="Pfam" id="PF07690">
    <property type="entry name" value="MFS_1"/>
    <property type="match status" value="1"/>
</dbReference>
<reference evidence="11" key="1">
    <citation type="submission" date="2018-05" db="EMBL/GenBank/DDBJ databases">
        <authorList>
            <person name="Lanie J.A."/>
            <person name="Ng W.-L."/>
            <person name="Kazmierczak K.M."/>
            <person name="Andrzejewski T.M."/>
            <person name="Davidsen T.M."/>
            <person name="Wayne K.J."/>
            <person name="Tettelin H."/>
            <person name="Glass J.I."/>
            <person name="Rusch D."/>
            <person name="Podicherti R."/>
            <person name="Tsui H.-C.T."/>
            <person name="Winkler M.E."/>
        </authorList>
    </citation>
    <scope>NUCLEOTIDE SEQUENCE</scope>
</reference>
<dbReference type="EMBL" id="UINC01188558">
    <property type="protein sequence ID" value="SVE01837.1"/>
    <property type="molecule type" value="Genomic_DNA"/>
</dbReference>
<accession>A0A383A1W1</accession>
<dbReference type="Gene3D" id="1.20.1250.20">
    <property type="entry name" value="MFS general substrate transporter like domains"/>
    <property type="match status" value="1"/>
</dbReference>
<dbReference type="PANTHER" id="PTHR23513:SF9">
    <property type="entry name" value="ENTEROBACTIN EXPORTER ENTS"/>
    <property type="match status" value="1"/>
</dbReference>
<feature type="domain" description="Major facilitator superfamily (MFS) profile" evidence="10">
    <location>
        <begin position="1"/>
        <end position="254"/>
    </location>
</feature>
<comment type="subcellular location">
    <subcellularLocation>
        <location evidence="1">Cell membrane</location>
        <topology evidence="1">Multi-pass membrane protein</topology>
    </subcellularLocation>
</comment>
<evidence type="ECO:0000256" key="3">
    <source>
        <dbReference type="ARBA" id="ARBA00022475"/>
    </source>
</evidence>
<comment type="similarity">
    <text evidence="7">Belongs to the major facilitator superfamily. Drug:H(+) antiporter-3 (DHA3) (TC 2.A.1.21) family.</text>
</comment>
<dbReference type="AlphaFoldDB" id="A0A383A1W1"/>
<evidence type="ECO:0000256" key="4">
    <source>
        <dbReference type="ARBA" id="ARBA00022692"/>
    </source>
</evidence>
<protein>
    <recommendedName>
        <fullName evidence="8">Multidrug efflux pump Tap</fullName>
    </recommendedName>
</protein>
<evidence type="ECO:0000256" key="6">
    <source>
        <dbReference type="ARBA" id="ARBA00023136"/>
    </source>
</evidence>
<feature type="transmembrane region" description="Helical" evidence="9">
    <location>
        <begin position="217"/>
        <end position="240"/>
    </location>
</feature>
<keyword evidence="2" id="KW-0813">Transport</keyword>
<keyword evidence="4 9" id="KW-0812">Transmembrane</keyword>
<dbReference type="PROSITE" id="PS50850">
    <property type="entry name" value="MFS"/>
    <property type="match status" value="1"/>
</dbReference>
<name>A0A383A1W1_9ZZZZ</name>
<proteinExistence type="inferred from homology"/>
<sequence length="254" mass="26993">FELTSSPFMVGLAAALRMVPLFVLGVLSGAIADNVERRILLRFVTLAGGLIMVLLGELLITGFKSVWLVISLATVTGAFIAFLLTLRQAYTYDIVGAENSLSGLSMLQIGSTAGAILGSLLAGFLIEMVGAGWQFVVVGCTYFISFIVLFGARSSGQSASRINRSVRSNLIGYLSLLREYPILLTLMCLASITEIFGFSHMSLIPVFAKEVLSVGSVGLGLLTSIRQLGGFIGLSALAAMGDFRKKGFLMFVIA</sequence>
<dbReference type="InterPro" id="IPR011701">
    <property type="entry name" value="MFS"/>
</dbReference>
<evidence type="ECO:0000256" key="7">
    <source>
        <dbReference type="ARBA" id="ARBA00038075"/>
    </source>
</evidence>
<evidence type="ECO:0000256" key="5">
    <source>
        <dbReference type="ARBA" id="ARBA00022989"/>
    </source>
</evidence>
<evidence type="ECO:0000259" key="10">
    <source>
        <dbReference type="PROSITE" id="PS50850"/>
    </source>
</evidence>
<dbReference type="InterPro" id="IPR020846">
    <property type="entry name" value="MFS_dom"/>
</dbReference>
<gene>
    <name evidence="11" type="ORF">METZ01_LOCUS454691</name>
</gene>
<feature type="transmembrane region" description="Helical" evidence="9">
    <location>
        <begin position="6"/>
        <end position="27"/>
    </location>
</feature>
<dbReference type="GO" id="GO:0005886">
    <property type="term" value="C:plasma membrane"/>
    <property type="evidence" value="ECO:0007669"/>
    <property type="project" value="UniProtKB-SubCell"/>
</dbReference>
<dbReference type="GO" id="GO:0022857">
    <property type="term" value="F:transmembrane transporter activity"/>
    <property type="evidence" value="ECO:0007669"/>
    <property type="project" value="InterPro"/>
</dbReference>
<evidence type="ECO:0000256" key="2">
    <source>
        <dbReference type="ARBA" id="ARBA00022448"/>
    </source>
</evidence>
<feature type="transmembrane region" description="Helical" evidence="9">
    <location>
        <begin position="39"/>
        <end position="60"/>
    </location>
</feature>
<feature type="non-terminal residue" evidence="11">
    <location>
        <position position="1"/>
    </location>
</feature>
<evidence type="ECO:0000256" key="8">
    <source>
        <dbReference type="ARBA" id="ARBA00040914"/>
    </source>
</evidence>
<organism evidence="11">
    <name type="scientific">marine metagenome</name>
    <dbReference type="NCBI Taxonomy" id="408172"/>
    <lineage>
        <taxon>unclassified sequences</taxon>
        <taxon>metagenomes</taxon>
        <taxon>ecological metagenomes</taxon>
    </lineage>
</organism>
<feature type="transmembrane region" description="Helical" evidence="9">
    <location>
        <begin position="132"/>
        <end position="152"/>
    </location>
</feature>
<feature type="non-terminal residue" evidence="11">
    <location>
        <position position="254"/>
    </location>
</feature>
<evidence type="ECO:0000313" key="11">
    <source>
        <dbReference type="EMBL" id="SVE01837.1"/>
    </source>
</evidence>
<feature type="transmembrane region" description="Helical" evidence="9">
    <location>
        <begin position="173"/>
        <end position="197"/>
    </location>
</feature>
<keyword evidence="6 9" id="KW-0472">Membrane</keyword>